<dbReference type="OrthoDB" id="3430175at2"/>
<feature type="transmembrane region" description="Helical" evidence="2">
    <location>
        <begin position="26"/>
        <end position="49"/>
    </location>
</feature>
<keyword evidence="2" id="KW-0812">Transmembrane</keyword>
<evidence type="ECO:0000313" key="4">
    <source>
        <dbReference type="Proteomes" id="UP000237846"/>
    </source>
</evidence>
<comment type="caution">
    <text evidence="3">The sequence shown here is derived from an EMBL/GenBank/DDBJ whole genome shotgun (WGS) entry which is preliminary data.</text>
</comment>
<dbReference type="Pfam" id="PF14155">
    <property type="entry name" value="DUF4307"/>
    <property type="match status" value="1"/>
</dbReference>
<organism evidence="3 4">
    <name type="scientific">Allonocardiopsis opalescens</name>
    <dbReference type="NCBI Taxonomy" id="1144618"/>
    <lineage>
        <taxon>Bacteria</taxon>
        <taxon>Bacillati</taxon>
        <taxon>Actinomycetota</taxon>
        <taxon>Actinomycetes</taxon>
        <taxon>Streptosporangiales</taxon>
        <taxon>Allonocardiopsis</taxon>
    </lineage>
</organism>
<keyword evidence="2" id="KW-1133">Transmembrane helix</keyword>
<dbReference type="RefSeq" id="WP_106238372.1">
    <property type="nucleotide sequence ID" value="NZ_PVZC01000001.1"/>
</dbReference>
<dbReference type="AlphaFoldDB" id="A0A2T0QD60"/>
<reference evidence="3 4" key="1">
    <citation type="submission" date="2018-03" db="EMBL/GenBank/DDBJ databases">
        <title>Genomic Encyclopedia of Archaeal and Bacterial Type Strains, Phase II (KMG-II): from individual species to whole genera.</title>
        <authorList>
            <person name="Goeker M."/>
        </authorList>
    </citation>
    <scope>NUCLEOTIDE SEQUENCE [LARGE SCALE GENOMIC DNA]</scope>
    <source>
        <strain evidence="3 4">DSM 45601</strain>
    </source>
</reference>
<gene>
    <name evidence="3" type="ORF">CLV72_101482</name>
</gene>
<proteinExistence type="predicted"/>
<dbReference type="Proteomes" id="UP000237846">
    <property type="component" value="Unassembled WGS sequence"/>
</dbReference>
<evidence type="ECO:0000313" key="3">
    <source>
        <dbReference type="EMBL" id="PRY01884.1"/>
    </source>
</evidence>
<protein>
    <submittedName>
        <fullName evidence="3">Uncharacterized protein DUF4307</fullName>
    </submittedName>
</protein>
<feature type="region of interest" description="Disordered" evidence="1">
    <location>
        <begin position="1"/>
        <end position="20"/>
    </location>
</feature>
<evidence type="ECO:0000256" key="2">
    <source>
        <dbReference type="SAM" id="Phobius"/>
    </source>
</evidence>
<accession>A0A2T0QD60</accession>
<sequence>MSTPSAEARTPADDGVAPARPRRPSVGLIVLGVIAAVFTVGWGIAHFTYKEGGSVSNQMISYSVPTDDEVSLRFAVGRLTPGHVTCLVRATDAQHVEVGTAEVPVPPGDDEVRFELATTHRAASAEITGCWMTDTGNEG</sequence>
<dbReference type="InterPro" id="IPR025443">
    <property type="entry name" value="DUF4307"/>
</dbReference>
<dbReference type="EMBL" id="PVZC01000001">
    <property type="protein sequence ID" value="PRY01884.1"/>
    <property type="molecule type" value="Genomic_DNA"/>
</dbReference>
<keyword evidence="4" id="KW-1185">Reference proteome</keyword>
<keyword evidence="2" id="KW-0472">Membrane</keyword>
<name>A0A2T0QD60_9ACTN</name>
<evidence type="ECO:0000256" key="1">
    <source>
        <dbReference type="SAM" id="MobiDB-lite"/>
    </source>
</evidence>